<gene>
    <name evidence="3" type="ORF">DLJ59_07040</name>
</gene>
<evidence type="ECO:0000313" key="4">
    <source>
        <dbReference type="Proteomes" id="UP000282312"/>
    </source>
</evidence>
<evidence type="ECO:0000313" key="3">
    <source>
        <dbReference type="EMBL" id="RQX05601.1"/>
    </source>
</evidence>
<dbReference type="RefSeq" id="WP_124771690.1">
    <property type="nucleotide sequence ID" value="NZ_QGSZ01000153.1"/>
</dbReference>
<dbReference type="AlphaFoldDB" id="A0A3N9WXN4"/>
<evidence type="ECO:0000259" key="2">
    <source>
        <dbReference type="Pfam" id="PF04235"/>
    </source>
</evidence>
<feature type="transmembrane region" description="Helical" evidence="1">
    <location>
        <begin position="175"/>
        <end position="195"/>
    </location>
</feature>
<dbReference type="EMBL" id="QGSZ01000153">
    <property type="protein sequence ID" value="RQX05601.1"/>
    <property type="molecule type" value="Genomic_DNA"/>
</dbReference>
<reference evidence="3 4" key="1">
    <citation type="submission" date="2018-05" db="EMBL/GenBank/DDBJ databases">
        <title>Micromonospora from Atacama Desert.</title>
        <authorList>
            <person name="Carro L."/>
            <person name="Goodfellow M."/>
            <person name="Klenk H.-P."/>
        </authorList>
    </citation>
    <scope>NUCLEOTIDE SEQUENCE [LARGE SCALE GENOMIC DNA]</scope>
    <source>
        <strain evidence="3 4">LB39</strain>
    </source>
</reference>
<keyword evidence="1" id="KW-0472">Membrane</keyword>
<comment type="caution">
    <text evidence="3">The sequence shown here is derived from an EMBL/GenBank/DDBJ whole genome shotgun (WGS) entry which is preliminary data.</text>
</comment>
<evidence type="ECO:0000256" key="1">
    <source>
        <dbReference type="SAM" id="Phobius"/>
    </source>
</evidence>
<feature type="transmembrane region" description="Helical" evidence="1">
    <location>
        <begin position="27"/>
        <end position="49"/>
    </location>
</feature>
<accession>A0A3N9WXN4</accession>
<sequence>MTAGDEATASVLADSASVALGSRWIEWLLYVLSMPFLSSGLLFPMLVGYRSAALALRDRSRGDRPTSRFFPLVVVLLVGSFALCLPYAAVLAEHWGDLQDVAAHPWHLVAAQIGGLLRALACWWAIAGKWTGLRASFEVRILATLGQRSLTLYLLHSVAFLLLLTPPFGGLGAAGSLPILALVVVLAWAGAGLALSSRRLAGVPLAEELLRDMAAGPVAGRNEQAADADMKIRVAT</sequence>
<feature type="domain" description="DUF418" evidence="2">
    <location>
        <begin position="72"/>
        <end position="189"/>
    </location>
</feature>
<dbReference type="InterPro" id="IPR007349">
    <property type="entry name" value="DUF418"/>
</dbReference>
<feature type="transmembrane region" description="Helical" evidence="1">
    <location>
        <begin position="150"/>
        <end position="169"/>
    </location>
</feature>
<dbReference type="Proteomes" id="UP000282312">
    <property type="component" value="Unassembled WGS sequence"/>
</dbReference>
<name>A0A3N9WXN4_9ACTN</name>
<organism evidence="3 4">
    <name type="scientific">Micromonospora inaquosa</name>
    <dbReference type="NCBI Taxonomy" id="2203716"/>
    <lineage>
        <taxon>Bacteria</taxon>
        <taxon>Bacillati</taxon>
        <taxon>Actinomycetota</taxon>
        <taxon>Actinomycetes</taxon>
        <taxon>Micromonosporales</taxon>
        <taxon>Micromonosporaceae</taxon>
        <taxon>Micromonospora</taxon>
    </lineage>
</organism>
<feature type="transmembrane region" description="Helical" evidence="1">
    <location>
        <begin position="69"/>
        <end position="89"/>
    </location>
</feature>
<protein>
    <recommendedName>
        <fullName evidence="2">DUF418 domain-containing protein</fullName>
    </recommendedName>
</protein>
<proteinExistence type="predicted"/>
<keyword evidence="1" id="KW-0812">Transmembrane</keyword>
<keyword evidence="1" id="KW-1133">Transmembrane helix</keyword>
<dbReference type="Pfam" id="PF04235">
    <property type="entry name" value="DUF418"/>
    <property type="match status" value="1"/>
</dbReference>
<keyword evidence="4" id="KW-1185">Reference proteome</keyword>
<feature type="transmembrane region" description="Helical" evidence="1">
    <location>
        <begin position="109"/>
        <end position="130"/>
    </location>
</feature>